<feature type="region of interest" description="Disordered" evidence="6">
    <location>
        <begin position="161"/>
        <end position="185"/>
    </location>
</feature>
<dbReference type="RefSeq" id="XP_069209567.1">
    <property type="nucleotide sequence ID" value="XM_069352149.1"/>
</dbReference>
<comment type="subcellular location">
    <subcellularLocation>
        <location evidence="1">Membrane</location>
        <topology evidence="1">Single-pass type IV membrane protein</topology>
    </subcellularLocation>
</comment>
<evidence type="ECO:0000256" key="5">
    <source>
        <dbReference type="ARBA" id="ARBA00023136"/>
    </source>
</evidence>
<feature type="compositionally biased region" description="Polar residues" evidence="6">
    <location>
        <begin position="248"/>
        <end position="258"/>
    </location>
</feature>
<feature type="domain" description="MSP" evidence="8">
    <location>
        <begin position="2"/>
        <end position="126"/>
    </location>
</feature>
<evidence type="ECO:0000256" key="4">
    <source>
        <dbReference type="ARBA" id="ARBA00022989"/>
    </source>
</evidence>
<proteinExistence type="inferred from homology"/>
<sequence length="363" mass="37270">MSVILSPPNQLGFPRPLTVVVKRSLFIHNPHSSPVAFKVKTTAPKQYCVRPNQGRVEPGENVEVQIVLQPLPADPPPHAKCKDKFLVQSAFISPDEEMHSLPELWLTVEKGNKAAISEQKIRCIYLPAEDGSHPNGIPEENEDNTLDHSRLDESAIYQAAQDTGANSPVSKSANGALPSSRNSSGFAGAAAAGAGAVAAGGAAAYAATHDRAPANGANGANGNYNSGANGSSAAAPAPAVNRASVPSTGNFNPANLPSLSADDVQRAGAPTNAALTASLNATTSDAEKLKIALAENERLRNSAQAGGDAPAATGLRRRGVAIDGNAPASTKLATQQAPPAAGVPVEVVAGLIFAVFVLTYLFF</sequence>
<evidence type="ECO:0000256" key="1">
    <source>
        <dbReference type="ARBA" id="ARBA00004211"/>
    </source>
</evidence>
<dbReference type="InterPro" id="IPR008962">
    <property type="entry name" value="PapD-like_sf"/>
</dbReference>
<feature type="region of interest" description="Disordered" evidence="6">
    <location>
        <begin position="228"/>
        <end position="262"/>
    </location>
</feature>
<feature type="compositionally biased region" description="Low complexity" evidence="6">
    <location>
        <begin position="228"/>
        <end position="247"/>
    </location>
</feature>
<dbReference type="PANTHER" id="PTHR10809">
    <property type="entry name" value="VESICLE-ASSOCIATED MEMBRANE PROTEIN-ASSOCIATED PROTEIN"/>
    <property type="match status" value="1"/>
</dbReference>
<evidence type="ECO:0000256" key="7">
    <source>
        <dbReference type="SAM" id="Phobius"/>
    </source>
</evidence>
<evidence type="ECO:0000259" key="8">
    <source>
        <dbReference type="PROSITE" id="PS50202"/>
    </source>
</evidence>
<dbReference type="InterPro" id="IPR000535">
    <property type="entry name" value="MSP_dom"/>
</dbReference>
<dbReference type="GeneID" id="95984661"/>
<organism evidence="9 10">
    <name type="scientific">Vanrija albida</name>
    <dbReference type="NCBI Taxonomy" id="181172"/>
    <lineage>
        <taxon>Eukaryota</taxon>
        <taxon>Fungi</taxon>
        <taxon>Dikarya</taxon>
        <taxon>Basidiomycota</taxon>
        <taxon>Agaricomycotina</taxon>
        <taxon>Tremellomycetes</taxon>
        <taxon>Trichosporonales</taxon>
        <taxon>Trichosporonaceae</taxon>
        <taxon>Vanrija</taxon>
    </lineage>
</organism>
<dbReference type="SUPFAM" id="SSF49354">
    <property type="entry name" value="PapD-like"/>
    <property type="match status" value="1"/>
</dbReference>
<dbReference type="InterPro" id="IPR016763">
    <property type="entry name" value="VAP"/>
</dbReference>
<dbReference type="Gene3D" id="2.60.40.10">
    <property type="entry name" value="Immunoglobulins"/>
    <property type="match status" value="1"/>
</dbReference>
<dbReference type="Pfam" id="PF00635">
    <property type="entry name" value="Motile_Sperm"/>
    <property type="match status" value="1"/>
</dbReference>
<accession>A0ABR3Q5H9</accession>
<protein>
    <submittedName>
        <fullName evidence="9">Phosphatidylinositol-binding protein scs2</fullName>
    </submittedName>
</protein>
<dbReference type="Proteomes" id="UP001565368">
    <property type="component" value="Unassembled WGS sequence"/>
</dbReference>
<evidence type="ECO:0000256" key="2">
    <source>
        <dbReference type="ARBA" id="ARBA00008932"/>
    </source>
</evidence>
<evidence type="ECO:0000313" key="9">
    <source>
        <dbReference type="EMBL" id="KAL1409623.1"/>
    </source>
</evidence>
<evidence type="ECO:0000256" key="3">
    <source>
        <dbReference type="ARBA" id="ARBA00022692"/>
    </source>
</evidence>
<keyword evidence="4 7" id="KW-1133">Transmembrane helix</keyword>
<name>A0ABR3Q5H9_9TREE</name>
<comment type="similarity">
    <text evidence="2">Belongs to the VAMP-associated protein (VAP) (TC 9.B.17) family.</text>
</comment>
<keyword evidence="5 7" id="KW-0472">Membrane</keyword>
<gene>
    <name evidence="9" type="primary">SCS2</name>
    <name evidence="9" type="ORF">Q8F55_003618</name>
</gene>
<dbReference type="EMBL" id="JBBXJM010000003">
    <property type="protein sequence ID" value="KAL1409623.1"/>
    <property type="molecule type" value="Genomic_DNA"/>
</dbReference>
<evidence type="ECO:0000313" key="10">
    <source>
        <dbReference type="Proteomes" id="UP001565368"/>
    </source>
</evidence>
<feature type="transmembrane region" description="Helical" evidence="7">
    <location>
        <begin position="341"/>
        <end position="362"/>
    </location>
</feature>
<dbReference type="InterPro" id="IPR013783">
    <property type="entry name" value="Ig-like_fold"/>
</dbReference>
<reference evidence="9 10" key="1">
    <citation type="submission" date="2023-08" db="EMBL/GenBank/DDBJ databases">
        <title>Annotated Genome Sequence of Vanrija albida AlHP1.</title>
        <authorList>
            <person name="Herzog R."/>
        </authorList>
    </citation>
    <scope>NUCLEOTIDE SEQUENCE [LARGE SCALE GENOMIC DNA]</scope>
    <source>
        <strain evidence="9 10">AlHP1</strain>
    </source>
</reference>
<dbReference type="PROSITE" id="PS50202">
    <property type="entry name" value="MSP"/>
    <property type="match status" value="1"/>
</dbReference>
<keyword evidence="10" id="KW-1185">Reference proteome</keyword>
<evidence type="ECO:0000256" key="6">
    <source>
        <dbReference type="SAM" id="MobiDB-lite"/>
    </source>
</evidence>
<keyword evidence="3 7" id="KW-0812">Transmembrane</keyword>
<comment type="caution">
    <text evidence="9">The sequence shown here is derived from an EMBL/GenBank/DDBJ whole genome shotgun (WGS) entry which is preliminary data.</text>
</comment>
<dbReference type="PANTHER" id="PTHR10809:SF6">
    <property type="entry name" value="AT11025P-RELATED"/>
    <property type="match status" value="1"/>
</dbReference>